<evidence type="ECO:0000313" key="4">
    <source>
        <dbReference type="EMBL" id="CAG7831645.1"/>
    </source>
</evidence>
<evidence type="ECO:0000256" key="2">
    <source>
        <dbReference type="ARBA" id="ARBA00022741"/>
    </source>
</evidence>
<keyword evidence="3" id="KW-0067">ATP-binding</keyword>
<dbReference type="Proteomes" id="UP000708208">
    <property type="component" value="Unassembled WGS sequence"/>
</dbReference>
<feature type="non-terminal residue" evidence="4">
    <location>
        <position position="126"/>
    </location>
</feature>
<evidence type="ECO:0000256" key="3">
    <source>
        <dbReference type="ARBA" id="ARBA00022840"/>
    </source>
</evidence>
<dbReference type="OrthoDB" id="2401965at2759"/>
<protein>
    <recommendedName>
        <fullName evidence="6">Heat shock protein 70</fullName>
    </recommendedName>
</protein>
<dbReference type="Pfam" id="PF00012">
    <property type="entry name" value="HSP70"/>
    <property type="match status" value="1"/>
</dbReference>
<dbReference type="GO" id="GO:0140662">
    <property type="term" value="F:ATP-dependent protein folding chaperone"/>
    <property type="evidence" value="ECO:0007669"/>
    <property type="project" value="InterPro"/>
</dbReference>
<name>A0A8J2PPT6_9HEXA</name>
<dbReference type="FunFam" id="3.30.30.30:FF:000003">
    <property type="entry name" value="Heat shock protein 9"/>
    <property type="match status" value="1"/>
</dbReference>
<proteinExistence type="inferred from homology"/>
<organism evidence="4 5">
    <name type="scientific">Allacma fusca</name>
    <dbReference type="NCBI Taxonomy" id="39272"/>
    <lineage>
        <taxon>Eukaryota</taxon>
        <taxon>Metazoa</taxon>
        <taxon>Ecdysozoa</taxon>
        <taxon>Arthropoda</taxon>
        <taxon>Hexapoda</taxon>
        <taxon>Collembola</taxon>
        <taxon>Symphypleona</taxon>
        <taxon>Sminthuridae</taxon>
        <taxon>Allacma</taxon>
    </lineage>
</organism>
<comment type="similarity">
    <text evidence="1">Belongs to the heat shock protein 70 family.</text>
</comment>
<comment type="caution">
    <text evidence="4">The sequence shown here is derived from an EMBL/GenBank/DDBJ whole genome shotgun (WGS) entry which is preliminary data.</text>
</comment>
<evidence type="ECO:0008006" key="6">
    <source>
        <dbReference type="Google" id="ProtNLM"/>
    </source>
</evidence>
<dbReference type="AlphaFoldDB" id="A0A8J2PPT6"/>
<gene>
    <name evidence="4" type="ORF">AFUS01_LOCUS41379</name>
</gene>
<dbReference type="FunFam" id="3.30.420.40:FF:000028">
    <property type="entry name" value="heat shock 70 kDa protein-like"/>
    <property type="match status" value="1"/>
</dbReference>
<sequence>IGIDLGTTYCCVAVYQNQEVEVIPNLIGENSTLSHVAFSDDDIIVGDTAKEKAYLNPQDTIYDVKRMCGRHFDEEKIQRLRKYWPFTIVKGEDGKIQIKVQNKYLPPEQVHGNTDSFEGISRYVFG</sequence>
<dbReference type="InterPro" id="IPR018181">
    <property type="entry name" value="Heat_shock_70_CS"/>
</dbReference>
<dbReference type="GO" id="GO:0005524">
    <property type="term" value="F:ATP binding"/>
    <property type="evidence" value="ECO:0007669"/>
    <property type="project" value="UniProtKB-KW"/>
</dbReference>
<keyword evidence="5" id="KW-1185">Reference proteome</keyword>
<dbReference type="PANTHER" id="PTHR19375">
    <property type="entry name" value="HEAT SHOCK PROTEIN 70KDA"/>
    <property type="match status" value="1"/>
</dbReference>
<reference evidence="4" key="1">
    <citation type="submission" date="2021-06" db="EMBL/GenBank/DDBJ databases">
        <authorList>
            <person name="Hodson N. C."/>
            <person name="Mongue J. A."/>
            <person name="Jaron S. K."/>
        </authorList>
    </citation>
    <scope>NUCLEOTIDE SEQUENCE</scope>
</reference>
<dbReference type="EMBL" id="CAJVCH010561333">
    <property type="protein sequence ID" value="CAG7831645.1"/>
    <property type="molecule type" value="Genomic_DNA"/>
</dbReference>
<accession>A0A8J2PPT6</accession>
<dbReference type="InterPro" id="IPR013126">
    <property type="entry name" value="Hsp_70_fam"/>
</dbReference>
<keyword evidence="2" id="KW-0547">Nucleotide-binding</keyword>
<evidence type="ECO:0000313" key="5">
    <source>
        <dbReference type="Proteomes" id="UP000708208"/>
    </source>
</evidence>
<dbReference type="PROSITE" id="PS00297">
    <property type="entry name" value="HSP70_1"/>
    <property type="match status" value="1"/>
</dbReference>
<feature type="non-terminal residue" evidence="4">
    <location>
        <position position="1"/>
    </location>
</feature>
<evidence type="ECO:0000256" key="1">
    <source>
        <dbReference type="ARBA" id="ARBA00007381"/>
    </source>
</evidence>